<evidence type="ECO:0000313" key="3">
    <source>
        <dbReference type="Proteomes" id="UP000184517"/>
    </source>
</evidence>
<protein>
    <submittedName>
        <fullName evidence="2">Plasmid transfer operon, TraF, protein</fullName>
    </submittedName>
</protein>
<sequence length="482" mass="51796">MRKSWGIFNLGLVMGLGVFSSIAMASMYVYQPIGSSTVLGSYGNRHALSTAAGNPASSYLMANLQGFRVGFLGPIGIGVEGGGVNGINDRVDRLEAIFDEDFTSSIDVDAIKTEAQAIYDDQGQAAADAFVVAKIDEVLADINNSLDSADVVISDISRTTYAKFSTTVQGPFLPIIYKTRRRGVFMLDASASLVGRADVLADNLTLTGVDELDAVTSTSELDGVDVSGAGIESDTSVYMKRASDLRFSLGYSEMVSRSETSALIVGGRLNFHRLALDQKLTVLNEDDDSSISYSDFFLSRDSVSSGISLDLGLILTGRNFQLGASVANVNEPEFDYKGLVSDCTGLTGADKTSCEAAIRFAGKGVFSLNETYKMEAQMTLDAAIKSKDQHFSLAGSYDVNSIADPLGDEYQWATVSLSYYTDSWVLPGMRIGYRKNLVGSELNYFTAGLTFYRRLDVDVAYAPENDDGNSGAYVSVGYSFVY</sequence>
<keyword evidence="3" id="KW-1185">Reference proteome</keyword>
<feature type="transmembrane region" description="Helical" evidence="1">
    <location>
        <begin position="7"/>
        <end position="30"/>
    </location>
</feature>
<dbReference type="AlphaFoldDB" id="A0A1M5BSU4"/>
<dbReference type="RefSeq" id="WP_072839533.1">
    <property type="nucleotide sequence ID" value="NZ_FQVF01000008.1"/>
</dbReference>
<keyword evidence="1" id="KW-0472">Membrane</keyword>
<proteinExistence type="predicted"/>
<dbReference type="Pfam" id="PF13729">
    <property type="entry name" value="TraF_2"/>
    <property type="match status" value="1"/>
</dbReference>
<accession>A0A1M5BSU4</accession>
<dbReference type="OrthoDB" id="5610858at2"/>
<reference evidence="3" key="1">
    <citation type="submission" date="2016-11" db="EMBL/GenBank/DDBJ databases">
        <authorList>
            <person name="Varghese N."/>
            <person name="Submissions S."/>
        </authorList>
    </citation>
    <scope>NUCLEOTIDE SEQUENCE [LARGE SCALE GENOMIC DNA]</scope>
    <source>
        <strain evidence="3">DSM 16579</strain>
    </source>
</reference>
<name>A0A1M5BSU4_9GAMM</name>
<dbReference type="InterPro" id="IPR032811">
    <property type="entry name" value="Put_conjugal_transfer"/>
</dbReference>
<dbReference type="EMBL" id="FQVF01000008">
    <property type="protein sequence ID" value="SHF45599.1"/>
    <property type="molecule type" value="Genomic_DNA"/>
</dbReference>
<keyword evidence="1" id="KW-1133">Transmembrane helix</keyword>
<evidence type="ECO:0000313" key="2">
    <source>
        <dbReference type="EMBL" id="SHF45599.1"/>
    </source>
</evidence>
<evidence type="ECO:0000256" key="1">
    <source>
        <dbReference type="SAM" id="Phobius"/>
    </source>
</evidence>
<dbReference type="Proteomes" id="UP000184517">
    <property type="component" value="Unassembled WGS sequence"/>
</dbReference>
<organism evidence="2 3">
    <name type="scientific">Marinomonas polaris DSM 16579</name>
    <dbReference type="NCBI Taxonomy" id="1122206"/>
    <lineage>
        <taxon>Bacteria</taxon>
        <taxon>Pseudomonadati</taxon>
        <taxon>Pseudomonadota</taxon>
        <taxon>Gammaproteobacteria</taxon>
        <taxon>Oceanospirillales</taxon>
        <taxon>Oceanospirillaceae</taxon>
        <taxon>Marinomonas</taxon>
    </lineage>
</organism>
<keyword evidence="1" id="KW-0812">Transmembrane</keyword>
<gene>
    <name evidence="2" type="ORF">SAMN02745753_01968</name>
</gene>